<keyword evidence="8 21" id="KW-0812">Transmembrane</keyword>
<evidence type="ECO:0000259" key="22">
    <source>
        <dbReference type="PROSITE" id="PS50893"/>
    </source>
</evidence>
<protein>
    <recommendedName>
        <fullName evidence="4">Cell division ATP-binding protein FtsE</fullName>
        <ecNumber evidence="3">3.6.4.13</ecNumber>
    </recommendedName>
</protein>
<dbReference type="GO" id="GO:0016887">
    <property type="term" value="F:ATP hydrolysis activity"/>
    <property type="evidence" value="ECO:0007669"/>
    <property type="project" value="InterPro"/>
</dbReference>
<evidence type="ECO:0000256" key="10">
    <source>
        <dbReference type="ARBA" id="ARBA00022801"/>
    </source>
</evidence>
<evidence type="ECO:0000259" key="24">
    <source>
        <dbReference type="PROSITE" id="PS51194"/>
    </source>
</evidence>
<evidence type="ECO:0000256" key="5">
    <source>
        <dbReference type="ARBA" id="ARBA00022475"/>
    </source>
</evidence>
<dbReference type="GO" id="GO:0005634">
    <property type="term" value="C:nucleus"/>
    <property type="evidence" value="ECO:0007669"/>
    <property type="project" value="UniProtKB-SubCell"/>
</dbReference>
<dbReference type="Gene3D" id="3.30.70.3040">
    <property type="match status" value="1"/>
</dbReference>
<feature type="compositionally biased region" description="Basic residues" evidence="20">
    <location>
        <begin position="509"/>
        <end position="519"/>
    </location>
</feature>
<evidence type="ECO:0000256" key="12">
    <source>
        <dbReference type="ARBA" id="ARBA00022840"/>
    </source>
</evidence>
<feature type="short sequence motif" description="Q motif" evidence="19">
    <location>
        <begin position="9"/>
        <end position="37"/>
    </location>
</feature>
<dbReference type="NCBIfam" id="TIGR00439">
    <property type="entry name" value="FtsX_Gneg"/>
    <property type="match status" value="1"/>
</dbReference>
<gene>
    <name evidence="26" type="ORF">H2204_013158</name>
</gene>
<dbReference type="PROSITE" id="PS51195">
    <property type="entry name" value="Q_MOTIF"/>
    <property type="match status" value="1"/>
</dbReference>
<feature type="compositionally biased region" description="Gly residues" evidence="20">
    <location>
        <begin position="434"/>
        <end position="446"/>
    </location>
</feature>
<dbReference type="InterPro" id="IPR001650">
    <property type="entry name" value="Helicase_C-like"/>
</dbReference>
<dbReference type="InterPro" id="IPR014014">
    <property type="entry name" value="RNA_helicase_DEAD_Q_motif"/>
</dbReference>
<dbReference type="Pfam" id="PF18075">
    <property type="entry name" value="FtsX_ECD"/>
    <property type="match status" value="1"/>
</dbReference>
<keyword evidence="14 21" id="KW-1133">Transmembrane helix</keyword>
<dbReference type="GO" id="GO:0051301">
    <property type="term" value="P:cell division"/>
    <property type="evidence" value="ECO:0007669"/>
    <property type="project" value="InterPro"/>
</dbReference>
<dbReference type="PROSITE" id="PS00211">
    <property type="entry name" value="ABC_TRANSPORTER_1"/>
    <property type="match status" value="1"/>
</dbReference>
<dbReference type="InterPro" id="IPR005286">
    <property type="entry name" value="Cell_div_FtsE"/>
</dbReference>
<keyword evidence="11" id="KW-0347">Helicase</keyword>
<dbReference type="GO" id="GO:0003724">
    <property type="term" value="F:RNA helicase activity"/>
    <property type="evidence" value="ECO:0007669"/>
    <property type="project" value="UniProtKB-EC"/>
</dbReference>
<dbReference type="Pfam" id="PF00005">
    <property type="entry name" value="ABC_tran"/>
    <property type="match status" value="1"/>
</dbReference>
<feature type="domain" description="Helicase C-terminal" evidence="24">
    <location>
        <begin position="231"/>
        <end position="401"/>
    </location>
</feature>
<feature type="compositionally biased region" description="Basic and acidic residues" evidence="20">
    <location>
        <begin position="418"/>
        <end position="432"/>
    </location>
</feature>
<keyword evidence="9" id="KW-0547">Nucleotide-binding</keyword>
<name>A0AA38XR65_9EURO</name>
<dbReference type="InterPro" id="IPR017871">
    <property type="entry name" value="ABC_transporter-like_CS"/>
</dbReference>
<evidence type="ECO:0000256" key="3">
    <source>
        <dbReference type="ARBA" id="ARBA00012552"/>
    </source>
</evidence>
<sequence length="1135" mass="123597">MSDKPLTDLTFSSFDLHPALQAGLEGAGFTRCTPIQALTLPVALPGGDVAGQAQTGTGKTLAFLVAVVNRLLTRPALADRKPEDPRALILAPTRELAIQIHKDAVKFGSDLGLRFALVYGGVDYDKQREILQQGVDVIIATPGRLIDYVKQHKVVSLHACEICVLDEADRMFDLGFIKDIRFLLRRMPERSTRQTLLFSATLSHRVLELAYEHMNEPQKLVVEAETITAARVRQRIYFPADEEKIPLLLGLLSRSEGARTMVFVNTKVFVERVARSLERSGYRVGVLSGDVPQKKRESLLNRFQKGQLEILVATDVAARGLHIDGIKYVYNYDLPFDAEDYVHRIGRTARLGEEGDAISFACERYAMGLPDIEAYIEQKIPVEAVTSEILTSLPRPERAAPAPGEEGDENESVGQIFREAREARAAEEERRGGGRSGGRSGSGAGRGGRDGERSGERRPRGPRKPRVEGEQVAAAAVEGAVTAEAAAVQAPRPPRAEAAPEGAVDGERKPRKRRRRRHGRPVEGAEGVASDGNGAAPVKPVQVVAKPVRTSADAGDSFLTRIGRKIRRMLTRPLVGWHFEVCRPTVGTHHVARRYRSVAPVLHNRGMSVLRFDNVSKQYAGGHEALTDVSFEVAPGEMLFVTGHSGAGKSTLLKLIHLDERPSRGAVMFDERNLLKVRGGDVPRHRRAVGAVYQDHRLLMDRSIAENVALPLILRGTRRGDINKRVRSVLERMGLGHREKALPSQLSAGEQQRVGIARAIVGEPKLLVADEPTGNLDPTLAAEIMSLFAELPARGTSVLVVSHDLPLLRHMRKRVLILDHGRLNENTEAAAPSRLGVWFQHHVHSVVFSLGRACRKPWATLLTVMVMALALALPLGLSIALDNLKQFAGSVQQSRDINVFLKADVDGPGALRLAGELRDRPDVASVTVRTPEQGLEELRQAGLGEAIDALNDNPLPSLLVITPGQGQDDARLARALESLPGADLVQHDALWRQRLDAWLAFGARLVQVLSVLLGVGAALVVGNTVRLDIQARREEIGVLQLLGASDGFIRRPFLYLGAWYGLGAGAVALGLIGIAGAALRAPLAELSRSYGSPFVLHGLDLLHGSLVLLGTLLLGWLGAWLVTGHFLRQTRPTDT</sequence>
<evidence type="ECO:0000256" key="2">
    <source>
        <dbReference type="ARBA" id="ARBA00004429"/>
    </source>
</evidence>
<keyword evidence="13" id="KW-0694">RNA-binding</keyword>
<evidence type="ECO:0000256" key="13">
    <source>
        <dbReference type="ARBA" id="ARBA00022884"/>
    </source>
</evidence>
<dbReference type="SMART" id="SM00382">
    <property type="entry name" value="AAA"/>
    <property type="match status" value="1"/>
</dbReference>
<dbReference type="CDD" id="cd00268">
    <property type="entry name" value="DEADc"/>
    <property type="match status" value="1"/>
</dbReference>
<dbReference type="PANTHER" id="PTHR47959:SF10">
    <property type="entry name" value="ATP-DEPENDENT RNA HELICASE RHLB"/>
    <property type="match status" value="1"/>
</dbReference>
<keyword evidence="16" id="KW-0539">Nucleus</keyword>
<dbReference type="FunFam" id="3.40.50.300:FF:000056">
    <property type="entry name" value="Cell division ATP-binding protein FtsE"/>
    <property type="match status" value="1"/>
</dbReference>
<comment type="subcellular location">
    <subcellularLocation>
        <location evidence="2">Cell inner membrane</location>
        <topology evidence="2">Multi-pass membrane protein</topology>
    </subcellularLocation>
    <subcellularLocation>
        <location evidence="1">Nucleus</location>
    </subcellularLocation>
</comment>
<evidence type="ECO:0000256" key="6">
    <source>
        <dbReference type="ARBA" id="ARBA00022490"/>
    </source>
</evidence>
<keyword evidence="7" id="KW-0690">Ribosome biogenesis</keyword>
<evidence type="ECO:0000256" key="4">
    <source>
        <dbReference type="ARBA" id="ARBA00020019"/>
    </source>
</evidence>
<feature type="region of interest" description="Disordered" evidence="20">
    <location>
        <begin position="393"/>
        <end position="536"/>
    </location>
</feature>
<dbReference type="InterPro" id="IPR003439">
    <property type="entry name" value="ABC_transporter-like_ATP-bd"/>
</dbReference>
<comment type="catalytic activity">
    <reaction evidence="18">
        <text>ATP + H2O = ADP + phosphate + H(+)</text>
        <dbReference type="Rhea" id="RHEA:13065"/>
        <dbReference type="ChEBI" id="CHEBI:15377"/>
        <dbReference type="ChEBI" id="CHEBI:15378"/>
        <dbReference type="ChEBI" id="CHEBI:30616"/>
        <dbReference type="ChEBI" id="CHEBI:43474"/>
        <dbReference type="ChEBI" id="CHEBI:456216"/>
        <dbReference type="EC" id="3.6.4.13"/>
    </reaction>
</comment>
<dbReference type="SUPFAM" id="SSF52540">
    <property type="entry name" value="P-loop containing nucleoside triphosphate hydrolases"/>
    <property type="match status" value="2"/>
</dbReference>
<evidence type="ECO:0000256" key="1">
    <source>
        <dbReference type="ARBA" id="ARBA00004123"/>
    </source>
</evidence>
<dbReference type="InterPro" id="IPR003838">
    <property type="entry name" value="ABC3_permease_C"/>
</dbReference>
<comment type="caution">
    <text evidence="26">The sequence shown here is derived from an EMBL/GenBank/DDBJ whole genome shotgun (WGS) entry which is preliminary data.</text>
</comment>
<feature type="transmembrane region" description="Helical" evidence="21">
    <location>
        <begin position="858"/>
        <end position="881"/>
    </location>
</feature>
<dbReference type="Pfam" id="PF00271">
    <property type="entry name" value="Helicase_C"/>
    <property type="match status" value="1"/>
</dbReference>
<dbReference type="HAMAP" id="MF_00661">
    <property type="entry name" value="DEAD_helicase_RhlB"/>
    <property type="match status" value="1"/>
</dbReference>
<evidence type="ECO:0000256" key="18">
    <source>
        <dbReference type="ARBA" id="ARBA00047984"/>
    </source>
</evidence>
<dbReference type="InterPro" id="IPR000629">
    <property type="entry name" value="RNA-helicase_DEAD-box_CS"/>
</dbReference>
<dbReference type="GO" id="GO:0010467">
    <property type="term" value="P:gene expression"/>
    <property type="evidence" value="ECO:0007669"/>
    <property type="project" value="UniProtKB-ARBA"/>
</dbReference>
<feature type="domain" description="ABC transporter" evidence="22">
    <location>
        <begin position="610"/>
        <end position="845"/>
    </location>
</feature>
<feature type="transmembrane region" description="Helical" evidence="21">
    <location>
        <begin position="1058"/>
        <end position="1081"/>
    </location>
</feature>
<dbReference type="GO" id="GO:0005829">
    <property type="term" value="C:cytosol"/>
    <property type="evidence" value="ECO:0007669"/>
    <property type="project" value="TreeGrafter"/>
</dbReference>
<dbReference type="EC" id="3.6.4.13" evidence="3"/>
<dbReference type="Gene3D" id="3.40.50.300">
    <property type="entry name" value="P-loop containing nucleotide triphosphate hydrolases"/>
    <property type="match status" value="3"/>
</dbReference>
<dbReference type="EMBL" id="JAPDRN010000144">
    <property type="protein sequence ID" value="KAJ9618203.1"/>
    <property type="molecule type" value="Genomic_DNA"/>
</dbReference>
<evidence type="ECO:0000256" key="15">
    <source>
        <dbReference type="ARBA" id="ARBA00023136"/>
    </source>
</evidence>
<accession>A0AA38XR65</accession>
<dbReference type="Pfam" id="PF00270">
    <property type="entry name" value="DEAD"/>
    <property type="match status" value="1"/>
</dbReference>
<feature type="transmembrane region" description="Helical" evidence="21">
    <location>
        <begin position="1101"/>
        <end position="1122"/>
    </location>
</feature>
<dbReference type="InterPro" id="IPR023554">
    <property type="entry name" value="RNA_helicase_ATP-dep_RhlB"/>
</dbReference>
<evidence type="ECO:0000256" key="11">
    <source>
        <dbReference type="ARBA" id="ARBA00022806"/>
    </source>
</evidence>
<evidence type="ECO:0000259" key="25">
    <source>
        <dbReference type="PROSITE" id="PS51195"/>
    </source>
</evidence>
<dbReference type="InterPro" id="IPR011545">
    <property type="entry name" value="DEAD/DEAH_box_helicase_dom"/>
</dbReference>
<organism evidence="26">
    <name type="scientific">Knufia peltigerae</name>
    <dbReference type="NCBI Taxonomy" id="1002370"/>
    <lineage>
        <taxon>Eukaryota</taxon>
        <taxon>Fungi</taxon>
        <taxon>Dikarya</taxon>
        <taxon>Ascomycota</taxon>
        <taxon>Pezizomycotina</taxon>
        <taxon>Eurotiomycetes</taxon>
        <taxon>Chaetothyriomycetidae</taxon>
        <taxon>Chaetothyriales</taxon>
        <taxon>Trichomeriaceae</taxon>
        <taxon>Knufia</taxon>
    </lineage>
</organism>
<keyword evidence="5" id="KW-1003">Cell membrane</keyword>
<evidence type="ECO:0000256" key="19">
    <source>
        <dbReference type="PROSITE-ProRule" id="PRU00552"/>
    </source>
</evidence>
<dbReference type="PROSITE" id="PS00039">
    <property type="entry name" value="DEAD_ATP_HELICASE"/>
    <property type="match status" value="1"/>
</dbReference>
<evidence type="ECO:0000256" key="17">
    <source>
        <dbReference type="ARBA" id="ARBA00038388"/>
    </source>
</evidence>
<reference evidence="26" key="1">
    <citation type="submission" date="2022-10" db="EMBL/GenBank/DDBJ databases">
        <title>Culturing micro-colonial fungi from biological soil crusts in the Mojave desert and describing Neophaeococcomyces mojavensis, and introducing the new genera and species Taxawa tesnikishii.</title>
        <authorList>
            <person name="Kurbessoian T."/>
            <person name="Stajich J.E."/>
        </authorList>
    </citation>
    <scope>NUCLEOTIDE SEQUENCE</scope>
    <source>
        <strain evidence="26">TK_35</strain>
    </source>
</reference>
<evidence type="ECO:0000256" key="21">
    <source>
        <dbReference type="SAM" id="Phobius"/>
    </source>
</evidence>
<dbReference type="InterPro" id="IPR044742">
    <property type="entry name" value="DEAD/DEAH_RhlB"/>
</dbReference>
<evidence type="ECO:0000256" key="20">
    <source>
        <dbReference type="SAM" id="MobiDB-lite"/>
    </source>
</evidence>
<dbReference type="InterPro" id="IPR050079">
    <property type="entry name" value="DEAD_box_RNA_helicase"/>
</dbReference>
<comment type="similarity">
    <text evidence="17">Belongs to the ABC transporter superfamily. Macrolide exporter (TC 3.A.1.122) family.</text>
</comment>
<evidence type="ECO:0000256" key="9">
    <source>
        <dbReference type="ARBA" id="ARBA00022741"/>
    </source>
</evidence>
<feature type="compositionally biased region" description="Basic and acidic residues" evidence="20">
    <location>
        <begin position="447"/>
        <end position="469"/>
    </location>
</feature>
<dbReference type="InterPro" id="IPR022077">
    <property type="entry name" value="RhlB"/>
</dbReference>
<dbReference type="GO" id="GO:0042254">
    <property type="term" value="P:ribosome biogenesis"/>
    <property type="evidence" value="ECO:0007669"/>
    <property type="project" value="UniProtKB-KW"/>
</dbReference>
<feature type="domain" description="DEAD-box RNA helicase Q" evidence="25">
    <location>
        <begin position="9"/>
        <end position="37"/>
    </location>
</feature>
<dbReference type="InterPro" id="IPR040690">
    <property type="entry name" value="FtsX_ECD"/>
</dbReference>
<dbReference type="InterPro" id="IPR047590">
    <property type="entry name" value="FtsX_proteobact-type"/>
</dbReference>
<dbReference type="Pfam" id="PF02687">
    <property type="entry name" value="FtsX"/>
    <property type="match status" value="1"/>
</dbReference>
<dbReference type="InterPro" id="IPR027417">
    <property type="entry name" value="P-loop_NTPase"/>
</dbReference>
<dbReference type="InterPro" id="IPR003593">
    <property type="entry name" value="AAA+_ATPase"/>
</dbReference>
<dbReference type="GO" id="GO:0005524">
    <property type="term" value="F:ATP binding"/>
    <property type="evidence" value="ECO:0007669"/>
    <property type="project" value="UniProtKB-KW"/>
</dbReference>
<proteinExistence type="inferred from homology"/>
<dbReference type="GO" id="GO:0005886">
    <property type="term" value="C:plasma membrane"/>
    <property type="evidence" value="ECO:0007669"/>
    <property type="project" value="UniProtKB-SubCell"/>
</dbReference>
<evidence type="ECO:0000256" key="16">
    <source>
        <dbReference type="ARBA" id="ARBA00023242"/>
    </source>
</evidence>
<dbReference type="PANTHER" id="PTHR47959">
    <property type="entry name" value="ATP-DEPENDENT RNA HELICASE RHLE-RELATED"/>
    <property type="match status" value="1"/>
</dbReference>
<dbReference type="GO" id="GO:0003723">
    <property type="term" value="F:RNA binding"/>
    <property type="evidence" value="ECO:0007669"/>
    <property type="project" value="UniProtKB-KW"/>
</dbReference>
<dbReference type="SMART" id="SM00490">
    <property type="entry name" value="HELICc"/>
    <property type="match status" value="1"/>
</dbReference>
<keyword evidence="12" id="KW-0067">ATP-binding</keyword>
<feature type="compositionally biased region" description="Low complexity" evidence="20">
    <location>
        <begin position="470"/>
        <end position="503"/>
    </location>
</feature>
<keyword evidence="6" id="KW-0963">Cytoplasm</keyword>
<evidence type="ECO:0000259" key="23">
    <source>
        <dbReference type="PROSITE" id="PS51192"/>
    </source>
</evidence>
<dbReference type="PROSITE" id="PS51194">
    <property type="entry name" value="HELICASE_CTER"/>
    <property type="match status" value="1"/>
</dbReference>
<dbReference type="PROSITE" id="PS50893">
    <property type="entry name" value="ABC_TRANSPORTER_2"/>
    <property type="match status" value="1"/>
</dbReference>
<keyword evidence="15 21" id="KW-0472">Membrane</keyword>
<dbReference type="SMART" id="SM00487">
    <property type="entry name" value="DEXDc"/>
    <property type="match status" value="1"/>
</dbReference>
<feature type="domain" description="Helicase ATP-binding" evidence="23">
    <location>
        <begin position="40"/>
        <end position="220"/>
    </location>
</feature>
<dbReference type="CDD" id="cd18787">
    <property type="entry name" value="SF2_C_DEAD"/>
    <property type="match status" value="1"/>
</dbReference>
<dbReference type="InterPro" id="IPR014001">
    <property type="entry name" value="Helicase_ATP-bd"/>
</dbReference>
<dbReference type="AlphaFoldDB" id="A0AA38XR65"/>
<dbReference type="PROSITE" id="PS51192">
    <property type="entry name" value="HELICASE_ATP_BIND_1"/>
    <property type="match status" value="1"/>
</dbReference>
<dbReference type="Pfam" id="PF12300">
    <property type="entry name" value="RhlB"/>
    <property type="match status" value="1"/>
</dbReference>
<dbReference type="NCBIfam" id="NF003390">
    <property type="entry name" value="PRK04537.1"/>
    <property type="match status" value="1"/>
</dbReference>
<evidence type="ECO:0000256" key="14">
    <source>
        <dbReference type="ARBA" id="ARBA00022989"/>
    </source>
</evidence>
<keyword evidence="10" id="KW-0378">Hydrolase</keyword>
<evidence type="ECO:0000256" key="8">
    <source>
        <dbReference type="ARBA" id="ARBA00022692"/>
    </source>
</evidence>
<evidence type="ECO:0000313" key="26">
    <source>
        <dbReference type="EMBL" id="KAJ9618203.1"/>
    </source>
</evidence>
<evidence type="ECO:0000256" key="7">
    <source>
        <dbReference type="ARBA" id="ARBA00022517"/>
    </source>
</evidence>
<dbReference type="NCBIfam" id="TIGR02673">
    <property type="entry name" value="FtsE"/>
    <property type="match status" value="1"/>
</dbReference>